<accession>A0A7H1MX68</accession>
<dbReference type="AlphaFoldDB" id="A0A7H1MX68"/>
<proteinExistence type="predicted"/>
<sequence length="128" mass="14216">MPRFVHILLIGCVLLIAACRTGAIYNVESAPLNAPPTATLTDIQRAIIRAGATRGWQMSPVEPGHIIGTYARRDFTTSVDIRFTTQTYSITYKDSTGLNYDGTNIHSNYNSWIHTLQTEIQNQVAALY</sequence>
<reference evidence="1 2" key="1">
    <citation type="submission" date="2020-05" db="EMBL/GenBank/DDBJ databases">
        <title>Complete closed genome sequence of Defluviicoccus vanus.</title>
        <authorList>
            <person name="Bessarab I."/>
            <person name="Arumugam K."/>
            <person name="Maszenan A.M."/>
            <person name="Seviour R.J."/>
            <person name="Williams R.B."/>
        </authorList>
    </citation>
    <scope>NUCLEOTIDE SEQUENCE [LARGE SCALE GENOMIC DNA]</scope>
    <source>
        <strain evidence="1 2">Ben 114</strain>
    </source>
</reference>
<gene>
    <name evidence="1" type="ORF">HQ394_00065</name>
</gene>
<dbReference type="EMBL" id="CP053923">
    <property type="protein sequence ID" value="QNT68054.1"/>
    <property type="molecule type" value="Genomic_DNA"/>
</dbReference>
<dbReference type="Proteomes" id="UP000516369">
    <property type="component" value="Chromosome"/>
</dbReference>
<name>A0A7H1MX68_9PROT</name>
<keyword evidence="2" id="KW-1185">Reference proteome</keyword>
<evidence type="ECO:0000313" key="2">
    <source>
        <dbReference type="Proteomes" id="UP000516369"/>
    </source>
</evidence>
<dbReference type="KEGG" id="dvn:HQ394_00065"/>
<evidence type="ECO:0008006" key="3">
    <source>
        <dbReference type="Google" id="ProtNLM"/>
    </source>
</evidence>
<dbReference type="PROSITE" id="PS51257">
    <property type="entry name" value="PROKAR_LIPOPROTEIN"/>
    <property type="match status" value="1"/>
</dbReference>
<evidence type="ECO:0000313" key="1">
    <source>
        <dbReference type="EMBL" id="QNT68054.1"/>
    </source>
</evidence>
<dbReference type="RefSeq" id="WP_190261497.1">
    <property type="nucleotide sequence ID" value="NZ_CP053923.1"/>
</dbReference>
<protein>
    <recommendedName>
        <fullName evidence="3">Lipoprotein</fullName>
    </recommendedName>
</protein>
<organism evidence="1 2">
    <name type="scientific">Defluviicoccus vanus</name>
    <dbReference type="NCBI Taxonomy" id="111831"/>
    <lineage>
        <taxon>Bacteria</taxon>
        <taxon>Pseudomonadati</taxon>
        <taxon>Pseudomonadota</taxon>
        <taxon>Alphaproteobacteria</taxon>
        <taxon>Rhodospirillales</taxon>
        <taxon>Rhodospirillaceae</taxon>
        <taxon>Defluviicoccus</taxon>
    </lineage>
</organism>